<gene>
    <name evidence="1" type="ORF">RCL2_000795200</name>
</gene>
<dbReference type="SUPFAM" id="SSF52047">
    <property type="entry name" value="RNI-like"/>
    <property type="match status" value="1"/>
</dbReference>
<dbReference type="Gene3D" id="3.80.10.10">
    <property type="entry name" value="Ribonuclease Inhibitor"/>
    <property type="match status" value="1"/>
</dbReference>
<proteinExistence type="predicted"/>
<reference evidence="1" key="1">
    <citation type="submission" date="2019-10" db="EMBL/GenBank/DDBJ databases">
        <title>Conservation and host-specific expression of non-tandemly repeated heterogenous ribosome RNA gene in arbuscular mycorrhizal fungi.</title>
        <authorList>
            <person name="Maeda T."/>
            <person name="Kobayashi Y."/>
            <person name="Nakagawa T."/>
            <person name="Ezawa T."/>
            <person name="Yamaguchi K."/>
            <person name="Bino T."/>
            <person name="Nishimoto Y."/>
            <person name="Shigenobu S."/>
            <person name="Kawaguchi M."/>
        </authorList>
    </citation>
    <scope>NUCLEOTIDE SEQUENCE</scope>
    <source>
        <strain evidence="1">HR1</strain>
    </source>
</reference>
<sequence>MTSFIPYDVLQEIFKNKADNVSFLFSSLLVNKCWCENAVLILIINTFMNCIKDEEILTDELKQISFFNYFKYIRHLHCANFFESVQQWCKKYKTLNTKTYVDVLELLFTQFTIYSPRLLTLDLRIVIMFDNEYLKLENFILSNPKVSNWISQTKELYLEPDLIDDLKFFKIFDFCINVSKIECSLSREQFKCHELYKKRIIKFLSLQSNLEHLCFYRSDITTNINETLMKHRNSLRHLEFDDVDFKDNFFVPSFYNLKTLSFYVSSNLENVLIPLIHTPLKSLNTLIFSGNSIRFEILSELIESINRNLEVIDYHEFSYQLQDGFEVILKKLSNHCLNLKELSITISLIGSKEISLLNCLLTKCTQLKYLELLDDDRKEIKINSILLLLVVSPTSELKINGKKINNIISK</sequence>
<organism evidence="1 2">
    <name type="scientific">Rhizophagus clarus</name>
    <dbReference type="NCBI Taxonomy" id="94130"/>
    <lineage>
        <taxon>Eukaryota</taxon>
        <taxon>Fungi</taxon>
        <taxon>Fungi incertae sedis</taxon>
        <taxon>Mucoromycota</taxon>
        <taxon>Glomeromycotina</taxon>
        <taxon>Glomeromycetes</taxon>
        <taxon>Glomerales</taxon>
        <taxon>Glomeraceae</taxon>
        <taxon>Rhizophagus</taxon>
    </lineage>
</organism>
<dbReference type="Proteomes" id="UP000615446">
    <property type="component" value="Unassembled WGS sequence"/>
</dbReference>
<dbReference type="EMBL" id="BLAL01000051">
    <property type="protein sequence ID" value="GES80687.1"/>
    <property type="molecule type" value="Genomic_DNA"/>
</dbReference>
<evidence type="ECO:0000313" key="2">
    <source>
        <dbReference type="Proteomes" id="UP000615446"/>
    </source>
</evidence>
<evidence type="ECO:0000313" key="1">
    <source>
        <dbReference type="EMBL" id="GES80687.1"/>
    </source>
</evidence>
<comment type="caution">
    <text evidence="1">The sequence shown here is derived from an EMBL/GenBank/DDBJ whole genome shotgun (WGS) entry which is preliminary data.</text>
</comment>
<accession>A0A8H3L879</accession>
<name>A0A8H3L879_9GLOM</name>
<dbReference type="InterPro" id="IPR032675">
    <property type="entry name" value="LRR_dom_sf"/>
</dbReference>
<dbReference type="AlphaFoldDB" id="A0A8H3L879"/>
<protein>
    <submittedName>
        <fullName evidence="1">Uncharacterized protein</fullName>
    </submittedName>
</protein>